<dbReference type="Proteomes" id="UP001642360">
    <property type="component" value="Unassembled WGS sequence"/>
</dbReference>
<dbReference type="InterPro" id="IPR044206">
    <property type="entry name" value="EGC1/2"/>
</dbReference>
<evidence type="ECO:0000256" key="1">
    <source>
        <dbReference type="SAM" id="SignalP"/>
    </source>
</evidence>
<dbReference type="InterPro" id="IPR036908">
    <property type="entry name" value="RlpA-like_sf"/>
</dbReference>
<dbReference type="CDD" id="cd22269">
    <property type="entry name" value="DPBB_EG45-like"/>
    <property type="match status" value="1"/>
</dbReference>
<dbReference type="Pfam" id="PF03330">
    <property type="entry name" value="DPBB_1"/>
    <property type="match status" value="1"/>
</dbReference>
<evidence type="ECO:0000259" key="2">
    <source>
        <dbReference type="PROSITE" id="PS50842"/>
    </source>
</evidence>
<keyword evidence="4" id="KW-1185">Reference proteome</keyword>
<proteinExistence type="predicted"/>
<accession>A0ABC8U511</accession>
<dbReference type="PANTHER" id="PTHR47295:SF5">
    <property type="entry name" value="EG45-LIKE DOMAIN CONTAINING PROTEIN 2"/>
    <property type="match status" value="1"/>
</dbReference>
<keyword evidence="1" id="KW-0732">Signal</keyword>
<comment type="caution">
    <text evidence="3">The sequence shown here is derived from an EMBL/GenBank/DDBJ whole genome shotgun (WGS) entry which is preliminary data.</text>
</comment>
<dbReference type="AlphaFoldDB" id="A0ABC8U511"/>
<organism evidence="3 4">
    <name type="scientific">Ilex paraguariensis</name>
    <name type="common">yerba mate</name>
    <dbReference type="NCBI Taxonomy" id="185542"/>
    <lineage>
        <taxon>Eukaryota</taxon>
        <taxon>Viridiplantae</taxon>
        <taxon>Streptophyta</taxon>
        <taxon>Embryophyta</taxon>
        <taxon>Tracheophyta</taxon>
        <taxon>Spermatophyta</taxon>
        <taxon>Magnoliopsida</taxon>
        <taxon>eudicotyledons</taxon>
        <taxon>Gunneridae</taxon>
        <taxon>Pentapetalae</taxon>
        <taxon>asterids</taxon>
        <taxon>campanulids</taxon>
        <taxon>Aquifoliales</taxon>
        <taxon>Aquifoliaceae</taxon>
        <taxon>Ilex</taxon>
    </lineage>
</organism>
<feature type="domain" description="Expansin-like EG45" evidence="2">
    <location>
        <begin position="26"/>
        <end position="136"/>
    </location>
</feature>
<dbReference type="InterPro" id="IPR007112">
    <property type="entry name" value="Expansin/allergen_DPBB_dom"/>
</dbReference>
<sequence length="147" mass="16022">MGVQTRVLMMVGIVICLASGVSAIQGSATYYDPPYYPSACFPNQQNGDSNVAGASNVLWNNRAACGRRYRVRCTGANNLFPRPCTGATVDVKIVDYCSKCNGTINLSRDAFSKIADLKAGNIRIEYNQVWRRVRFGSEGLGSGRLAW</sequence>
<dbReference type="Gene3D" id="2.40.40.10">
    <property type="entry name" value="RlpA-like domain"/>
    <property type="match status" value="1"/>
</dbReference>
<dbReference type="PROSITE" id="PS50842">
    <property type="entry name" value="EXPANSIN_EG45"/>
    <property type="match status" value="1"/>
</dbReference>
<reference evidence="3 4" key="1">
    <citation type="submission" date="2024-02" db="EMBL/GenBank/DDBJ databases">
        <authorList>
            <person name="Vignale AGUSTIN F."/>
            <person name="Sosa J E."/>
            <person name="Modenutti C."/>
        </authorList>
    </citation>
    <scope>NUCLEOTIDE SEQUENCE [LARGE SCALE GENOMIC DNA]</scope>
</reference>
<dbReference type="EMBL" id="CAUOFW020006924">
    <property type="protein sequence ID" value="CAK9176826.1"/>
    <property type="molecule type" value="Genomic_DNA"/>
</dbReference>
<feature type="chain" id="PRO_5044874523" description="Expansin-like EG45 domain-containing protein" evidence="1">
    <location>
        <begin position="24"/>
        <end position="147"/>
    </location>
</feature>
<feature type="signal peptide" evidence="1">
    <location>
        <begin position="1"/>
        <end position="23"/>
    </location>
</feature>
<name>A0ABC8U511_9AQUA</name>
<dbReference type="PANTHER" id="PTHR47295">
    <property type="entry name" value="EG45-LIKE DOMAIN CONTAINING PROTEIN 1-RELATED"/>
    <property type="match status" value="1"/>
</dbReference>
<evidence type="ECO:0000313" key="3">
    <source>
        <dbReference type="EMBL" id="CAK9176826.1"/>
    </source>
</evidence>
<dbReference type="InterPro" id="IPR009009">
    <property type="entry name" value="RlpA-like_DPBB"/>
</dbReference>
<evidence type="ECO:0000313" key="4">
    <source>
        <dbReference type="Proteomes" id="UP001642360"/>
    </source>
</evidence>
<protein>
    <recommendedName>
        <fullName evidence="2">Expansin-like EG45 domain-containing protein</fullName>
    </recommendedName>
</protein>
<gene>
    <name evidence="3" type="ORF">ILEXP_LOCUS46693</name>
</gene>
<dbReference type="SUPFAM" id="SSF50685">
    <property type="entry name" value="Barwin-like endoglucanases"/>
    <property type="match status" value="1"/>
</dbReference>